<keyword evidence="1" id="KW-0175">Coiled coil</keyword>
<accession>A0ABQ5KV33</accession>
<feature type="region of interest" description="Disordered" evidence="2">
    <location>
        <begin position="1"/>
        <end position="62"/>
    </location>
</feature>
<gene>
    <name evidence="3" type="ORF">ADUPG1_002889</name>
</gene>
<organism evidence="3 4">
    <name type="scientific">Aduncisulcus paluster</name>
    <dbReference type="NCBI Taxonomy" id="2918883"/>
    <lineage>
        <taxon>Eukaryota</taxon>
        <taxon>Metamonada</taxon>
        <taxon>Carpediemonas-like organisms</taxon>
        <taxon>Aduncisulcus</taxon>
    </lineage>
</organism>
<keyword evidence="4" id="KW-1185">Reference proteome</keyword>
<name>A0ABQ5KV33_9EUKA</name>
<dbReference type="Proteomes" id="UP001057375">
    <property type="component" value="Unassembled WGS sequence"/>
</dbReference>
<evidence type="ECO:0000313" key="4">
    <source>
        <dbReference type="Proteomes" id="UP001057375"/>
    </source>
</evidence>
<feature type="compositionally biased region" description="Basic and acidic residues" evidence="2">
    <location>
        <begin position="1"/>
        <end position="33"/>
    </location>
</feature>
<evidence type="ECO:0000256" key="1">
    <source>
        <dbReference type="SAM" id="Coils"/>
    </source>
</evidence>
<sequence length="229" mass="24715">AAEGASREAVRAARRETDAARERHAATEREINRHAARKSALTEAHSRVAADRAEAEAAHESAAAALAELPPGVETEAQLAAVRAEIDNQRRAAAQAIVAERNEWQTRKTSAASQVETVEARIAEVSAEREELANAPEVFAEKRSALITEIEHAEGDRRIAADALATAEAAMAETDRVAKATLEALSSSREATARAEERMEGTRRRLADIEREIHDMLEVEPSAVVGMAE</sequence>
<dbReference type="EMBL" id="BQXS01003624">
    <property type="protein sequence ID" value="GKT34885.1"/>
    <property type="molecule type" value="Genomic_DNA"/>
</dbReference>
<evidence type="ECO:0000313" key="3">
    <source>
        <dbReference type="EMBL" id="GKT34885.1"/>
    </source>
</evidence>
<proteinExistence type="predicted"/>
<evidence type="ECO:0000256" key="2">
    <source>
        <dbReference type="SAM" id="MobiDB-lite"/>
    </source>
</evidence>
<feature type="compositionally biased region" description="Basic and acidic residues" evidence="2">
    <location>
        <begin position="44"/>
        <end position="59"/>
    </location>
</feature>
<protein>
    <submittedName>
        <fullName evidence="3">Chromosome segregation protein SMC</fullName>
    </submittedName>
</protein>
<feature type="non-terminal residue" evidence="3">
    <location>
        <position position="229"/>
    </location>
</feature>
<feature type="coiled-coil region" evidence="1">
    <location>
        <begin position="192"/>
        <end position="219"/>
    </location>
</feature>
<reference evidence="3" key="1">
    <citation type="submission" date="2022-03" db="EMBL/GenBank/DDBJ databases">
        <title>Draft genome sequence of Aduncisulcus paluster, a free-living microaerophilic Fornicata.</title>
        <authorList>
            <person name="Yuyama I."/>
            <person name="Kume K."/>
            <person name="Tamura T."/>
            <person name="Inagaki Y."/>
            <person name="Hashimoto T."/>
        </authorList>
    </citation>
    <scope>NUCLEOTIDE SEQUENCE</scope>
    <source>
        <strain evidence="3">NY0171</strain>
    </source>
</reference>
<comment type="caution">
    <text evidence="3">The sequence shown here is derived from an EMBL/GenBank/DDBJ whole genome shotgun (WGS) entry which is preliminary data.</text>
</comment>
<feature type="non-terminal residue" evidence="3">
    <location>
        <position position="1"/>
    </location>
</feature>